<dbReference type="SMART" id="SM00671">
    <property type="entry name" value="SEL1"/>
    <property type="match status" value="10"/>
</dbReference>
<keyword evidence="4" id="KW-1185">Reference proteome</keyword>
<dbReference type="Proteomes" id="UP000036681">
    <property type="component" value="Unplaced"/>
</dbReference>
<feature type="compositionally biased region" description="Basic and acidic residues" evidence="2">
    <location>
        <begin position="100"/>
        <end position="109"/>
    </location>
</feature>
<name>A0A9J2PI58_ASCLU</name>
<dbReference type="Pfam" id="PF08238">
    <property type="entry name" value="Sel1"/>
    <property type="match status" value="12"/>
</dbReference>
<dbReference type="AlphaFoldDB" id="A0A9J2PI58"/>
<feature type="compositionally biased region" description="Basic and acidic residues" evidence="2">
    <location>
        <begin position="148"/>
        <end position="158"/>
    </location>
</feature>
<evidence type="ECO:0000313" key="4">
    <source>
        <dbReference type="Proteomes" id="UP000036681"/>
    </source>
</evidence>
<keyword evidence="3" id="KW-0472">Membrane</keyword>
<feature type="transmembrane region" description="Helical" evidence="3">
    <location>
        <begin position="824"/>
        <end position="843"/>
    </location>
</feature>
<sequence>MGVGNPWLCGQVAQKGAVALCSGNAEGDPSLVLQRFVLWSLQVMKLWQWSFVCTFLLFVLVSSSVASSQSTKKDEEQQEESPIATSEDGENGEMTTSKSEGVHEDDAGEKQTSPALDISDADIEKMAHSNSEATPSAGDEYTSEGDAPTDRELSSSEKRAEELYRTAMRFLDKGRSASNEAKKAAYRLLDEAAQLKHKESMKLMGNMVSNKEKGNRRVCVSAFAYLFGDFTRWNIDEAREIFEELAAEGSADAQLGLAFLHGIGVGVPESSQAKALIYYTFSALAGNPLAQMALKEKGNRRVCVSAFAYLFGDFTRWNIDEAREIFEELAAEGSADAQLGLAFLHGIGVGVPESSQAKALIYYTFSALAGNPLAQMALGYRYWSGISVPLNCERSLTWYKKVATRVAEQVRMSGGTAMQRIRLPDEQENMGTPSSSPSNSLLDPNLLNYYKYLADKGDLQAQVGLGQLYMTGGRGVEQNMELASQYFSTAAEAGSTNAYAYLGKMYLDGTSATPQDNATAFQFFKKAADKGNPIGQSGLGVMYMYGKGVKQDYNKALKLFTLAAEQGWVDGQLNLGHMHYKGLGVKRDFKLAIKYFQLASQSGHILAFFNLAQIHATGTGVPRNCHTAVELYKNVAERGRWSERLMEAYSSYREGRTDEAAFKYLFLAELGYEPAQTNFAYIIDRGETDLFPPNEALQRALLHWQRSANQDYALARVKLGDYHYYGWGTPVDYEMAATQYKIATDRHQTAQAMFNLGFMHEQGLGINKDIHLAKRFYDMAAETSADAYIPVNLALMKLAVLFLMEYLKENSLTAGMEYLLGPNWDLYVMTTLLGLIILLWFVYRRQRLAGAV</sequence>
<organism evidence="4 5">
    <name type="scientific">Ascaris lumbricoides</name>
    <name type="common">Giant roundworm</name>
    <dbReference type="NCBI Taxonomy" id="6252"/>
    <lineage>
        <taxon>Eukaryota</taxon>
        <taxon>Metazoa</taxon>
        <taxon>Ecdysozoa</taxon>
        <taxon>Nematoda</taxon>
        <taxon>Chromadorea</taxon>
        <taxon>Rhabditida</taxon>
        <taxon>Spirurina</taxon>
        <taxon>Ascaridomorpha</taxon>
        <taxon>Ascaridoidea</taxon>
        <taxon>Ascarididae</taxon>
        <taxon>Ascaris</taxon>
    </lineage>
</organism>
<keyword evidence="3" id="KW-1133">Transmembrane helix</keyword>
<dbReference type="InterPro" id="IPR011990">
    <property type="entry name" value="TPR-like_helical_dom_sf"/>
</dbReference>
<dbReference type="InterPro" id="IPR050767">
    <property type="entry name" value="Sel1_AlgK"/>
</dbReference>
<dbReference type="GO" id="GO:0005789">
    <property type="term" value="C:endoplasmic reticulum membrane"/>
    <property type="evidence" value="ECO:0007669"/>
    <property type="project" value="TreeGrafter"/>
</dbReference>
<dbReference type="PANTHER" id="PTHR11102:SF147">
    <property type="entry name" value="SEL1L ADAPTOR SUBUNIT OF ERAD E3 UBIQUITIN LIGASE"/>
    <property type="match status" value="1"/>
</dbReference>
<keyword evidence="3" id="KW-0812">Transmembrane</keyword>
<evidence type="ECO:0000256" key="1">
    <source>
        <dbReference type="ARBA" id="ARBA00038101"/>
    </source>
</evidence>
<evidence type="ECO:0000256" key="2">
    <source>
        <dbReference type="SAM" id="MobiDB-lite"/>
    </source>
</evidence>
<accession>A0A9J2PI58</accession>
<dbReference type="InterPro" id="IPR006597">
    <property type="entry name" value="Sel1-like"/>
</dbReference>
<feature type="region of interest" description="Disordered" evidence="2">
    <location>
        <begin position="68"/>
        <end position="158"/>
    </location>
</feature>
<dbReference type="PANTHER" id="PTHR11102">
    <property type="entry name" value="SEL-1-LIKE PROTEIN"/>
    <property type="match status" value="1"/>
</dbReference>
<dbReference type="WBParaSite" id="ALUE_0000917801-mRNA-1">
    <property type="protein sequence ID" value="ALUE_0000917801-mRNA-1"/>
    <property type="gene ID" value="ALUE_0000917801"/>
</dbReference>
<dbReference type="Gene3D" id="1.25.40.10">
    <property type="entry name" value="Tetratricopeptide repeat domain"/>
    <property type="match status" value="4"/>
</dbReference>
<evidence type="ECO:0000313" key="5">
    <source>
        <dbReference type="WBParaSite" id="ALUE_0000917801-mRNA-1"/>
    </source>
</evidence>
<dbReference type="GO" id="GO:0036503">
    <property type="term" value="P:ERAD pathway"/>
    <property type="evidence" value="ECO:0007669"/>
    <property type="project" value="TreeGrafter"/>
</dbReference>
<dbReference type="SUPFAM" id="SSF81901">
    <property type="entry name" value="HCP-like"/>
    <property type="match status" value="4"/>
</dbReference>
<reference evidence="5" key="1">
    <citation type="submission" date="2023-03" db="UniProtKB">
        <authorList>
            <consortium name="WormBaseParasite"/>
        </authorList>
    </citation>
    <scope>IDENTIFICATION</scope>
</reference>
<comment type="similarity">
    <text evidence="1">Belongs to the sel-1 family.</text>
</comment>
<protein>
    <submittedName>
        <fullName evidence="5">Uncharacterized protein</fullName>
    </submittedName>
</protein>
<proteinExistence type="inferred from homology"/>
<evidence type="ECO:0000256" key="3">
    <source>
        <dbReference type="SAM" id="Phobius"/>
    </source>
</evidence>